<keyword evidence="4 7" id="KW-1133">Transmembrane helix</keyword>
<dbReference type="GO" id="GO:0005886">
    <property type="term" value="C:plasma membrane"/>
    <property type="evidence" value="ECO:0007669"/>
    <property type="project" value="TreeGrafter"/>
</dbReference>
<feature type="transmembrane region" description="Helical" evidence="7">
    <location>
        <begin position="1120"/>
        <end position="1138"/>
    </location>
</feature>
<feature type="transmembrane region" description="Helical" evidence="7">
    <location>
        <begin position="1026"/>
        <end position="1045"/>
    </location>
</feature>
<evidence type="ECO:0000256" key="5">
    <source>
        <dbReference type="ARBA" id="ARBA00023136"/>
    </source>
</evidence>
<evidence type="ECO:0000259" key="8">
    <source>
        <dbReference type="Pfam" id="PF00520"/>
    </source>
</evidence>
<keyword evidence="3" id="KW-0677">Repeat</keyword>
<keyword evidence="10" id="KW-1185">Reference proteome</keyword>
<feature type="transmembrane region" description="Helical" evidence="7">
    <location>
        <begin position="1051"/>
        <end position="1069"/>
    </location>
</feature>
<evidence type="ECO:0000256" key="3">
    <source>
        <dbReference type="ARBA" id="ARBA00022737"/>
    </source>
</evidence>
<feature type="domain" description="Ion transport" evidence="8">
    <location>
        <begin position="1027"/>
        <end position="1256"/>
    </location>
</feature>
<dbReference type="PANTHER" id="PTHR10582">
    <property type="entry name" value="TRANSIENT RECEPTOR POTENTIAL ION CHANNEL PROTEIN"/>
    <property type="match status" value="1"/>
</dbReference>
<keyword evidence="2 7" id="KW-0812">Transmembrane</keyword>
<keyword evidence="5 7" id="KW-0472">Membrane</keyword>
<organism evidence="9 10">
    <name type="scientific">Mortierella polycephala</name>
    <dbReference type="NCBI Taxonomy" id="41804"/>
    <lineage>
        <taxon>Eukaryota</taxon>
        <taxon>Fungi</taxon>
        <taxon>Fungi incertae sedis</taxon>
        <taxon>Mucoromycota</taxon>
        <taxon>Mortierellomycotina</taxon>
        <taxon>Mortierellomycetes</taxon>
        <taxon>Mortierellales</taxon>
        <taxon>Mortierellaceae</taxon>
        <taxon>Mortierella</taxon>
    </lineage>
</organism>
<dbReference type="Pfam" id="PF00520">
    <property type="entry name" value="Ion_trans"/>
    <property type="match status" value="1"/>
</dbReference>
<gene>
    <name evidence="9" type="ORF">BG011_009863</name>
</gene>
<dbReference type="SUPFAM" id="SSF101908">
    <property type="entry name" value="Putative isomerase YbhE"/>
    <property type="match status" value="1"/>
</dbReference>
<dbReference type="InterPro" id="IPR024862">
    <property type="entry name" value="TRPV"/>
</dbReference>
<keyword evidence="6" id="KW-0175">Coiled coil</keyword>
<sequence length="1391" mass="158990">MLDWRVPMIDCDPGRYMIVLGISTRNVRLEQIEFLSISFSSDEIAYESCEIITKSRMPTMASSDNEVVKWVLHQELHIRGRNVTKLVDMEVRTTLDVLSADEIGFFDLYYMELLPYRLENDICDQYLRVHKPYLWSIDMMQQVNQADDISEHPKEVAFMAYSGDGNYMATLIGVDNMFVIDLWDLRGKRPSSIDPPASVASLNIEDMPFCPIVCATARIPLMRLSKSSRSFPYTLDISWNAAQVSLTCYESDLSKCGVELQPFQDTFGVLRYDPQQPAQTQSNLVALVPSHDHLGCPGLKNYRGFGTFHITTLQDQQNELYITCDGESIEIYGVFRKWTHIRSIPFFTPRPSRPNIMNVFPIHQKVCGKYFAWTRHNSDVIPIWDIETGEIASMITKEGHQCIWPLEGTTIGFSRDGSIVALCREGAITAHRTGTGTLLGSCLLPESHREDCTIHFINDDTQILITTSHPIIKDFGRATVGVILDINDLHIAGWCSMPSAAVLVQHSPSVGSSHNLISLNHTTIDCIRTQDILFLPYSKRHPVCDDDCRNRLTQLKTLPTTQPTEFTSESGLDFKIVTKSTPNGEALILYMSSGMDSPTKTFIIPPLKAFSYVKRLSYGSHYQTTVIHGKSTRLLISSGTIVMIWGLPETLDQDPVLLLAWTGRSAKEYQHEGVGFTCPHQQIYCRYKQRAALKGQADAFFIACMHVDRVFEPTYAEYFLEGIIELIDIYQSADETCRNAIIQYTSKYINHHPIKDEPEANVLSKICQSWAIEAHDTYKRFVADLLGPSNQRWIPRLESNPLPILLGKAEKEPRALGLVKIIIDSCIRNARDENSGENDPDPFFLSPFVSCLHTMLGQKAPIPDLASKALRKMAYIPVRCRSFIVDYHNIAHPPEFRWQFWKANPTLLHERNDPILQLAYATDEHDPKKDIFTRDLFVASFDWLWIRKKDAAKASSKVRSGIRPPVQPPSWLSVLFHLILHKCRLSGSVKVESHLFKQESFDNPALAALVEYKWNTIGYLYWAARFFFQCCFYLLVLTAVFLQVYSEQNESLFGIFIAITVFSVVFLWLELIQFTKGWNRYLLSIYNIIDLVAFTLPLVGSVNQLLTILSDGDIANNTSILSFSVLFIFLHFLFELRISSRVCQFVAIIIRIFGEIRVFLLIFTGGILAFSIAILHLLHSCPAEECPATEFPTHFYKAVSSTYFFMGGRYDSINDEMDSDNWAFHSMMIIYFFFTVILMLNVLIGLINVAFNDGDKTWRLIWLENRLHYVESAENITYDIPGFREAYNWFPNEIYYSAIPNDVHKYFDDDAKDLRRDSSPVQPVSTPLIVRHEQKYNQGPSQRSIGALKEELKQEFKKELQEQLKAQQDAFEAQTRKLHEQMSTLLNNSKV</sequence>
<name>A0A9P6PM95_9FUNG</name>
<dbReference type="PANTHER" id="PTHR10582:SF2">
    <property type="entry name" value="INACTIVE"/>
    <property type="match status" value="1"/>
</dbReference>
<dbReference type="Proteomes" id="UP000726737">
    <property type="component" value="Unassembled WGS sequence"/>
</dbReference>
<dbReference type="GO" id="GO:0005216">
    <property type="term" value="F:monoatomic ion channel activity"/>
    <property type="evidence" value="ECO:0007669"/>
    <property type="project" value="InterPro"/>
</dbReference>
<dbReference type="OrthoDB" id="2352140at2759"/>
<comment type="caution">
    <text evidence="9">The sequence shown here is derived from an EMBL/GenBank/DDBJ whole genome shotgun (WGS) entry which is preliminary data.</text>
</comment>
<dbReference type="EMBL" id="JAAAJA010000912">
    <property type="protein sequence ID" value="KAG0248844.1"/>
    <property type="molecule type" value="Genomic_DNA"/>
</dbReference>
<evidence type="ECO:0000256" key="2">
    <source>
        <dbReference type="ARBA" id="ARBA00022692"/>
    </source>
</evidence>
<proteinExistence type="predicted"/>
<dbReference type="InterPro" id="IPR005821">
    <property type="entry name" value="Ion_trans_dom"/>
</dbReference>
<evidence type="ECO:0000256" key="4">
    <source>
        <dbReference type="ARBA" id="ARBA00022989"/>
    </source>
</evidence>
<evidence type="ECO:0000256" key="6">
    <source>
        <dbReference type="SAM" id="Coils"/>
    </source>
</evidence>
<evidence type="ECO:0000313" key="10">
    <source>
        <dbReference type="Proteomes" id="UP000726737"/>
    </source>
</evidence>
<accession>A0A9P6PM95</accession>
<evidence type="ECO:0000313" key="9">
    <source>
        <dbReference type="EMBL" id="KAG0248844.1"/>
    </source>
</evidence>
<evidence type="ECO:0000256" key="7">
    <source>
        <dbReference type="SAM" id="Phobius"/>
    </source>
</evidence>
<feature type="coiled-coil region" evidence="6">
    <location>
        <begin position="1349"/>
        <end position="1377"/>
    </location>
</feature>
<dbReference type="GO" id="GO:0098703">
    <property type="term" value="P:calcium ion import across plasma membrane"/>
    <property type="evidence" value="ECO:0007669"/>
    <property type="project" value="TreeGrafter"/>
</dbReference>
<protein>
    <recommendedName>
        <fullName evidence="8">Ion transport domain-containing protein</fullName>
    </recommendedName>
</protein>
<reference evidence="9" key="1">
    <citation type="journal article" date="2020" name="Fungal Divers.">
        <title>Resolving the Mortierellaceae phylogeny through synthesis of multi-gene phylogenetics and phylogenomics.</title>
        <authorList>
            <person name="Vandepol N."/>
            <person name="Liber J."/>
            <person name="Desiro A."/>
            <person name="Na H."/>
            <person name="Kennedy M."/>
            <person name="Barry K."/>
            <person name="Grigoriev I.V."/>
            <person name="Miller A.N."/>
            <person name="O'Donnell K."/>
            <person name="Stajich J.E."/>
            <person name="Bonito G."/>
        </authorList>
    </citation>
    <scope>NUCLEOTIDE SEQUENCE</scope>
    <source>
        <strain evidence="9">KOD948</strain>
    </source>
</reference>
<comment type="subcellular location">
    <subcellularLocation>
        <location evidence="1">Membrane</location>
        <topology evidence="1">Multi-pass membrane protein</topology>
    </subcellularLocation>
</comment>
<feature type="transmembrane region" description="Helical" evidence="7">
    <location>
        <begin position="1228"/>
        <end position="1251"/>
    </location>
</feature>
<feature type="transmembrane region" description="Helical" evidence="7">
    <location>
        <begin position="1158"/>
        <end position="1178"/>
    </location>
</feature>
<evidence type="ECO:0000256" key="1">
    <source>
        <dbReference type="ARBA" id="ARBA00004141"/>
    </source>
</evidence>